<keyword evidence="14" id="KW-1185">Reference proteome</keyword>
<dbReference type="GO" id="GO:0004169">
    <property type="term" value="F:dolichyl-phosphate-mannose-protein mannosyltransferase activity"/>
    <property type="evidence" value="ECO:0007669"/>
    <property type="project" value="UniProtKB-UniRule"/>
</dbReference>
<gene>
    <name evidence="13" type="ORF">FB458_2213</name>
</gene>
<reference evidence="13 14" key="1">
    <citation type="submission" date="2019-06" db="EMBL/GenBank/DDBJ databases">
        <title>Sequencing the genomes of 1000 actinobacteria strains.</title>
        <authorList>
            <person name="Klenk H.-P."/>
        </authorList>
    </citation>
    <scope>NUCLEOTIDE SEQUENCE [LARGE SCALE GENOMIC DNA]</scope>
    <source>
        <strain evidence="13 14">DSM 18607</strain>
    </source>
</reference>
<dbReference type="Proteomes" id="UP000317893">
    <property type="component" value="Unassembled WGS sequence"/>
</dbReference>
<keyword evidence="5 10" id="KW-0808">Transferase</keyword>
<feature type="transmembrane region" description="Helical" evidence="10">
    <location>
        <begin position="196"/>
        <end position="214"/>
    </location>
</feature>
<feature type="transmembrane region" description="Helical" evidence="10">
    <location>
        <begin position="464"/>
        <end position="487"/>
    </location>
</feature>
<evidence type="ECO:0000256" key="7">
    <source>
        <dbReference type="ARBA" id="ARBA00022989"/>
    </source>
</evidence>
<feature type="transmembrane region" description="Helical" evidence="10">
    <location>
        <begin position="168"/>
        <end position="184"/>
    </location>
</feature>
<comment type="function">
    <text evidence="10">Protein O-mannosyltransferase that catalyzes the transfer of a single mannose residue from a polyprenol phospho-mannosyl lipidic donor to the hydroxyl group of selected serine and threonine residues in acceptor proteins.</text>
</comment>
<dbReference type="InterPro" id="IPR003342">
    <property type="entry name" value="ArnT-like_N"/>
</dbReference>
<keyword evidence="6 10" id="KW-0812">Transmembrane</keyword>
<evidence type="ECO:0000313" key="13">
    <source>
        <dbReference type="EMBL" id="TQJ09107.1"/>
    </source>
</evidence>
<feature type="transmembrane region" description="Helical" evidence="10">
    <location>
        <begin position="417"/>
        <end position="435"/>
    </location>
</feature>
<dbReference type="AlphaFoldDB" id="A0A542E186"/>
<evidence type="ECO:0000256" key="9">
    <source>
        <dbReference type="ARBA" id="ARBA00093617"/>
    </source>
</evidence>
<dbReference type="InterPro" id="IPR032421">
    <property type="entry name" value="PMT_4TMC"/>
</dbReference>
<feature type="domain" description="Protein O-mannosyl-transferase C-terminal four TM" evidence="12">
    <location>
        <begin position="351"/>
        <end position="541"/>
    </location>
</feature>
<evidence type="ECO:0000256" key="1">
    <source>
        <dbReference type="ARBA" id="ARBA00004127"/>
    </source>
</evidence>
<keyword evidence="7 10" id="KW-1133">Transmembrane helix</keyword>
<comment type="caution">
    <text evidence="13">The sequence shown here is derived from an EMBL/GenBank/DDBJ whole genome shotgun (WGS) entry which is preliminary data.</text>
</comment>
<feature type="transmembrane region" description="Helical" evidence="10">
    <location>
        <begin position="499"/>
        <end position="522"/>
    </location>
</feature>
<evidence type="ECO:0000256" key="4">
    <source>
        <dbReference type="ARBA" id="ARBA00022676"/>
    </source>
</evidence>
<organism evidence="13 14">
    <name type="scientific">Lapillicoccus jejuensis</name>
    <dbReference type="NCBI Taxonomy" id="402171"/>
    <lineage>
        <taxon>Bacteria</taxon>
        <taxon>Bacillati</taxon>
        <taxon>Actinomycetota</taxon>
        <taxon>Actinomycetes</taxon>
        <taxon>Micrococcales</taxon>
        <taxon>Intrasporangiaceae</taxon>
        <taxon>Lapillicoccus</taxon>
    </lineage>
</organism>
<keyword evidence="10" id="KW-1003">Cell membrane</keyword>
<dbReference type="EC" id="2.4.1.-" evidence="10"/>
<feature type="transmembrane region" description="Helical" evidence="10">
    <location>
        <begin position="303"/>
        <end position="324"/>
    </location>
</feature>
<evidence type="ECO:0000256" key="8">
    <source>
        <dbReference type="ARBA" id="ARBA00023136"/>
    </source>
</evidence>
<sequence>MAAVTLERAGEAAGDLRDLASERYVRLRTRLVGVRPSDRLFGWLGPLVVAAIGGFLRFWNLGNPHQLVFDETYYVKEGWSMIQYGVEVRNDPTLDAAKQIDQNFTAGHWRTVYDATNGDLVVHPPVGKWVIGLGEWLFGITNSFGWRFSVALLGTLSILMVGRAARRMFGSSLLGTVAAILLAFDGHHFVHSRTGLLDLVVMFFAFAGFCFLLIDRDHGREVLARRVAALPRGGMTRTGPSLGWRPWRWAAGLMLGLSTATKWSGLYFVVAFGLMTVLWDLGARRAAGVPGWRWAWLVRDAPYAFVQLVVTTVVVYVASWTGWFRSTQGYNRQWADTHPSAHFGWVPGPLRSLADYHRQMYDFSINLHSPHPYMSNPWSWMLQGRPTSFFYEGPTKGQDGCTVAVCSKAITSIGTVSVWWGGLIAIVVLLFMWALRRDWRAGAILAGLAGGWLPWFLYQDRTIFTFYAVAFVPYVVLACTYVLGLCLGGPSATRSRRQVGLLVTGLFCALTVGLFAFFYPIYVAEVVPQDFWRAHMWFPSWV</sequence>
<evidence type="ECO:0000256" key="3">
    <source>
        <dbReference type="ARBA" id="ARBA00007222"/>
    </source>
</evidence>
<dbReference type="Pfam" id="PF02366">
    <property type="entry name" value="PMT"/>
    <property type="match status" value="1"/>
</dbReference>
<proteinExistence type="inferred from homology"/>
<protein>
    <recommendedName>
        <fullName evidence="9 10">Polyprenol-phosphate-mannose--protein mannosyltransferase</fullName>
        <ecNumber evidence="10">2.4.1.-</ecNumber>
    </recommendedName>
</protein>
<keyword evidence="4 10" id="KW-0328">Glycosyltransferase</keyword>
<feature type="transmembrane region" description="Helical" evidence="10">
    <location>
        <begin position="442"/>
        <end position="458"/>
    </location>
</feature>
<dbReference type="EMBL" id="VFMN01000001">
    <property type="protein sequence ID" value="TQJ09107.1"/>
    <property type="molecule type" value="Genomic_DNA"/>
</dbReference>
<evidence type="ECO:0000256" key="2">
    <source>
        <dbReference type="ARBA" id="ARBA00004922"/>
    </source>
</evidence>
<dbReference type="PANTHER" id="PTHR10050">
    <property type="entry name" value="DOLICHYL-PHOSPHATE-MANNOSE--PROTEIN MANNOSYLTRANSFERASE"/>
    <property type="match status" value="1"/>
</dbReference>
<evidence type="ECO:0000256" key="5">
    <source>
        <dbReference type="ARBA" id="ARBA00022679"/>
    </source>
</evidence>
<feature type="domain" description="ArnT-like N-terminal" evidence="11">
    <location>
        <begin position="51"/>
        <end position="281"/>
    </location>
</feature>
<comment type="subcellular location">
    <subcellularLocation>
        <location evidence="10">Cell membrane</location>
    </subcellularLocation>
    <subcellularLocation>
        <location evidence="1">Endomembrane system</location>
        <topology evidence="1">Multi-pass membrane protein</topology>
    </subcellularLocation>
</comment>
<dbReference type="Pfam" id="PF16192">
    <property type="entry name" value="PMT_4TMC"/>
    <property type="match status" value="1"/>
</dbReference>
<dbReference type="RefSeq" id="WP_246061166.1">
    <property type="nucleotide sequence ID" value="NZ_BAAAPR010000005.1"/>
</dbReference>
<accession>A0A542E186</accession>
<keyword evidence="8 10" id="KW-0472">Membrane</keyword>
<name>A0A542E186_9MICO</name>
<dbReference type="UniPathway" id="UPA00378"/>
<evidence type="ECO:0000259" key="12">
    <source>
        <dbReference type="Pfam" id="PF16192"/>
    </source>
</evidence>
<feature type="transmembrane region" description="Helical" evidence="10">
    <location>
        <begin position="40"/>
        <end position="59"/>
    </location>
</feature>
<comment type="similarity">
    <text evidence="3 10">Belongs to the glycosyltransferase 39 family.</text>
</comment>
<comment type="pathway">
    <text evidence="2 10">Protein modification; protein glycosylation.</text>
</comment>
<dbReference type="PANTHER" id="PTHR10050:SF46">
    <property type="entry name" value="PROTEIN O-MANNOSYL-TRANSFERASE 2"/>
    <property type="match status" value="1"/>
</dbReference>
<evidence type="ECO:0000256" key="10">
    <source>
        <dbReference type="RuleBase" id="RU367007"/>
    </source>
</evidence>
<feature type="transmembrane region" description="Helical" evidence="10">
    <location>
        <begin position="144"/>
        <end position="162"/>
    </location>
</feature>
<dbReference type="GO" id="GO:0012505">
    <property type="term" value="C:endomembrane system"/>
    <property type="evidence" value="ECO:0007669"/>
    <property type="project" value="UniProtKB-SubCell"/>
</dbReference>
<dbReference type="InterPro" id="IPR027005">
    <property type="entry name" value="PMT-like"/>
</dbReference>
<feature type="transmembrane region" description="Helical" evidence="10">
    <location>
        <begin position="263"/>
        <end position="282"/>
    </location>
</feature>
<dbReference type="GO" id="GO:0005886">
    <property type="term" value="C:plasma membrane"/>
    <property type="evidence" value="ECO:0007669"/>
    <property type="project" value="UniProtKB-SubCell"/>
</dbReference>
<evidence type="ECO:0000256" key="6">
    <source>
        <dbReference type="ARBA" id="ARBA00022692"/>
    </source>
</evidence>
<evidence type="ECO:0000259" key="11">
    <source>
        <dbReference type="Pfam" id="PF02366"/>
    </source>
</evidence>
<evidence type="ECO:0000313" key="14">
    <source>
        <dbReference type="Proteomes" id="UP000317893"/>
    </source>
</evidence>